<evidence type="ECO:0000313" key="3">
    <source>
        <dbReference type="EMBL" id="QHU33164.1"/>
    </source>
</evidence>
<dbReference type="SUPFAM" id="SSF49749">
    <property type="entry name" value="Group II dsDNA viruses VP"/>
    <property type="match status" value="3"/>
</dbReference>
<protein>
    <recommendedName>
        <fullName evidence="4">Major capsid protein C-terminal domain-containing protein</fullName>
    </recommendedName>
</protein>
<evidence type="ECO:0000259" key="1">
    <source>
        <dbReference type="Pfam" id="PF04451"/>
    </source>
</evidence>
<sequence>MAGAILQLVTNTGIGNKWLNQDPQITYFKRVYRRHTPFATDHLRIPLNSPLNFNQNSKAIILPQGDLLHRLFICFEIPEIATAFLNTKSTDLIDVINSSILSDELFITGLRKFVNGSQQVEFPRIFNLISNTLSCYDKEEKIRLEIIKELNNEIKIPGYNPYDPFMISETPTGVVHDLYNFFNFKLSLGSEWVNKKEQYHLIYNFIKLIYISEQGIINNTPMINTNLLTEVIMYSSIFYNMIPNREILLMYYMKNQDFTIVTDQTINSLIETFNIELTNLHTNLVEKFDHYEYLNDLYNSSETIRQVLNKEFKINFLALDTYTFLKQLSFSLDNQYAFLKEVQDQFYNFGPSFCYLLNTYNTIIKIIDNLAKTTPIVICRAFGFATNIIPNIYQDTNNYYLMQEKYPTFSDPNFKTNLLFKINDLEKPEENDYFIPIDYLNTYDEMYPNRFVNQYLQLFNEKTIFMFNNIERFMDKLFIRYKNSLFSETKKIFLYNTPPLMNIYSYITPTQSFIDDHELRVNNVFNMNIWFFYFFKYLDSFNEQNFVNYIISHITLSFNAQILMKYIITLLKINVEYYMNEISYMLNDMYASCPSSNTTDTMKNYCPPAYNNILNCKNVKTSLLATTMIFHRNHVQTILEMFEYIYYFIDHISYEQIQTHLGIQIGIINEEENILIRRLIKLFYFTIFGHFMNIYDSFKFESPANYSTNEFPLEENKIIKMYVNYFLLGTNLIPYQRPNQIQISLNEVIAQMEFYFVSEMINMRELQKMYYNVLFNEELIRSEVGATTAELINLIIKYLLKIDDNYEVNIEEIWKTKDPVRNYYDVLYQHNIIHGKPDNLYYSTFDLNRFNGKLYPYTSYKSRDYGVAPSPPNILPIPPPDPLPSIDPYGINPEYYDQKQVITDYENPPSINIGTLNQHIPVYWITGHTPTYNTQENLPSYQLFPFDYFRIKHAVFHNNPLSIPHDVKFIDQYQFNLLRSIKLTERLEIIYPERNRNLLYWVYISLYYVKINTISTIPYSNYLHLYNFGILNPTFVNMLNAYIINIKYSLEKTDFYFPRTLLTECLNGLREMFDDFNSSVIIQVDHQQPYYQYEDLILCNLYSYNNILYGKVFPEENIRSIIVIMRDNFLSEYFYFAKYEESIVKIERLGINNEYFTFRNISEINYEIIQNINTTNTDLSVLRDVSSLVYIYYDFLNVRTFPIRELQPLLDDFTQVISRSITSFLVPRSTPRFTFKDIYDMINVSFTSIHQAYIYCITHNYFQYISNILKPYQSLMIDKITLFDRIYNYIIKLPEIELMTPPIMVTLAQMAESFGINFLDFYNYLDIEIMPLFNIYTTTAASIDSYPYQRIMLISIVLYPQLDYFFLKWRHGAEITDYITTFKQYIMDEIFTFEFITANTLLYYYFGLVHNTYYSYFFYFFNYAYTHDLTIISNPLSIYDQYNYSQDQGYISTLYNSFKSLANILEYFLDLIWDWSMTICDKNPLYIENNFGYSTRFSIHVNQIHLENKFLIEEKKFLEKIIEDPIKRIIRSLEVTSDPFILAKMVSSNPSIKTARAIYPVDDYNQGVIQLNERTEIIKFIKNVAERGIVTLTLNREQIILLKNKIYNILYRNKRAKTAWVRKLAHFFIKQVTVRNDDQVLDTHVSDWFEVFHEISKHDGSEYGYQKMIGNRDDLITFDDNKKQSYLIVMPLIFYFNRNPTSALPLTSSLNSQFEITIYTRSLNDVIYKEQFSDFIDPAFYHDINNINVKPYIPTIKNSYLIGEYFYLSTEERKIFVTQQLEYLMEEIQIDDGFNITDYNLIPVYKIGSAKKTITTTRNGIRTHETFYNPRTTIYMDKYQLEAAGEKTERISENREFLPRNDHVLESCKDRTGVVKLRMINRPIPTDPLVHKKRINYQHYFQHPSELMVILIKLDLHIQPIFRRDENSYFYGECQWDNYGLYSYFDLSKIQFAKEQYYNLTQTKFNNIHDPTYGFLHIINKLIIRYTEFPCTISETLVPIDKWICENLPYFLSVLQKIKESFIAFRGKIINYTYMIRLKENIMILGLSYDIWQAIFLFQMVKDVYIEMYILPLPTDEQIILAYAIIIPGFDIENFYINKEIFKQGIIYLISDLIIKINPCIDNDINRAVDKIYGRYNETEINALIYILDSVFNTGIIDYSFINYMNYFYNIYILLITPVQAYINMIVKINEAIRLIPTKEIQNFNDYPIDNLDYKNIIYQIIPLIEGQNPYKNYLNLIPFNVVGFVSVKMNQELDTIVDELPVKLIDYQKNMIPRRKINPLLSGYLTFNSYNILPENADGLWWSEVQAYKYVEHTPSVGINLHSWALQPLINLPTGAANLNRIDDFRSILDVHPLISNAYPATIVSIILSDNILRVMSGMNGKAWQTSSVHHNI</sequence>
<evidence type="ECO:0008006" key="4">
    <source>
        <dbReference type="Google" id="ProtNLM"/>
    </source>
</evidence>
<proteinExistence type="predicted"/>
<dbReference type="InterPro" id="IPR038519">
    <property type="entry name" value="MCP_C_sf"/>
</dbReference>
<dbReference type="Pfam" id="PF16903">
    <property type="entry name" value="Capsid_N"/>
    <property type="match status" value="2"/>
</dbReference>
<name>A0A6C0LUC2_9ZZZZ</name>
<dbReference type="GO" id="GO:0005198">
    <property type="term" value="F:structural molecule activity"/>
    <property type="evidence" value="ECO:0007669"/>
    <property type="project" value="InterPro"/>
</dbReference>
<feature type="domain" description="Major capsid protein N-terminal" evidence="2">
    <location>
        <begin position="1616"/>
        <end position="1729"/>
    </location>
</feature>
<feature type="domain" description="Major capsid protein C-terminal" evidence="1">
    <location>
        <begin position="2263"/>
        <end position="2382"/>
    </location>
</feature>
<dbReference type="Gene3D" id="2.70.9.20">
    <property type="entry name" value="Major capsid protein Vp54"/>
    <property type="match status" value="1"/>
</dbReference>
<dbReference type="Pfam" id="PF04451">
    <property type="entry name" value="Capsid_NCLDV"/>
    <property type="match status" value="1"/>
</dbReference>
<dbReference type="InterPro" id="IPR016112">
    <property type="entry name" value="VP_dsDNA_II"/>
</dbReference>
<dbReference type="Gene3D" id="2.70.9.10">
    <property type="entry name" value="Adenovirus Type 2 Hexon, domain 4"/>
    <property type="match status" value="1"/>
</dbReference>
<reference evidence="3" key="1">
    <citation type="journal article" date="2020" name="Nature">
        <title>Giant virus diversity and host interactions through global metagenomics.</title>
        <authorList>
            <person name="Schulz F."/>
            <person name="Roux S."/>
            <person name="Paez-Espino D."/>
            <person name="Jungbluth S."/>
            <person name="Walsh D.A."/>
            <person name="Denef V.J."/>
            <person name="McMahon K.D."/>
            <person name="Konstantinidis K.T."/>
            <person name="Eloe-Fadrosh E.A."/>
            <person name="Kyrpides N.C."/>
            <person name="Woyke T."/>
        </authorList>
    </citation>
    <scope>NUCLEOTIDE SEQUENCE</scope>
    <source>
        <strain evidence="3">GVMAG-S-1014582-52</strain>
    </source>
</reference>
<dbReference type="InterPro" id="IPR031654">
    <property type="entry name" value="Capsid_N"/>
</dbReference>
<evidence type="ECO:0000259" key="2">
    <source>
        <dbReference type="Pfam" id="PF16903"/>
    </source>
</evidence>
<feature type="domain" description="Major capsid protein N-terminal" evidence="2">
    <location>
        <begin position="26"/>
        <end position="101"/>
    </location>
</feature>
<accession>A0A6C0LUC2</accession>
<dbReference type="EMBL" id="MN740556">
    <property type="protein sequence ID" value="QHU33164.1"/>
    <property type="molecule type" value="Genomic_DNA"/>
</dbReference>
<dbReference type="InterPro" id="IPR007542">
    <property type="entry name" value="MCP_C"/>
</dbReference>
<organism evidence="3">
    <name type="scientific">viral metagenome</name>
    <dbReference type="NCBI Taxonomy" id="1070528"/>
    <lineage>
        <taxon>unclassified sequences</taxon>
        <taxon>metagenomes</taxon>
        <taxon>organismal metagenomes</taxon>
    </lineage>
</organism>